<keyword evidence="1" id="KW-1133">Transmembrane helix</keyword>
<evidence type="ECO:0000313" key="3">
    <source>
        <dbReference type="Proteomes" id="UP000828390"/>
    </source>
</evidence>
<gene>
    <name evidence="2" type="ORF">DPMN_022659</name>
</gene>
<feature type="transmembrane region" description="Helical" evidence="1">
    <location>
        <begin position="17"/>
        <end position="36"/>
    </location>
</feature>
<organism evidence="2 3">
    <name type="scientific">Dreissena polymorpha</name>
    <name type="common">Zebra mussel</name>
    <name type="synonym">Mytilus polymorpha</name>
    <dbReference type="NCBI Taxonomy" id="45954"/>
    <lineage>
        <taxon>Eukaryota</taxon>
        <taxon>Metazoa</taxon>
        <taxon>Spiralia</taxon>
        <taxon>Lophotrochozoa</taxon>
        <taxon>Mollusca</taxon>
        <taxon>Bivalvia</taxon>
        <taxon>Autobranchia</taxon>
        <taxon>Heteroconchia</taxon>
        <taxon>Euheterodonta</taxon>
        <taxon>Imparidentia</taxon>
        <taxon>Neoheterodontei</taxon>
        <taxon>Myida</taxon>
        <taxon>Dreissenoidea</taxon>
        <taxon>Dreissenidae</taxon>
        <taxon>Dreissena</taxon>
    </lineage>
</organism>
<sequence>MFGLSIVGQSDLLDTHIWLMDALMSPYLIFVLLVSLPAGRSHLVDGGSDIPMFGLSFVGQSDLLHTDIWLTEALIYSLCNKEIKHVFNVKDL</sequence>
<keyword evidence="3" id="KW-1185">Reference proteome</keyword>
<reference evidence="2" key="2">
    <citation type="submission" date="2020-11" db="EMBL/GenBank/DDBJ databases">
        <authorList>
            <person name="McCartney M.A."/>
            <person name="Auch B."/>
            <person name="Kono T."/>
            <person name="Mallez S."/>
            <person name="Becker A."/>
            <person name="Gohl D.M."/>
            <person name="Silverstein K.A.T."/>
            <person name="Koren S."/>
            <person name="Bechman K.B."/>
            <person name="Herman A."/>
            <person name="Abrahante J.E."/>
            <person name="Garbe J."/>
        </authorList>
    </citation>
    <scope>NUCLEOTIDE SEQUENCE</scope>
    <source>
        <strain evidence="2">Duluth1</strain>
        <tissue evidence="2">Whole animal</tissue>
    </source>
</reference>
<reference evidence="2" key="1">
    <citation type="journal article" date="2019" name="bioRxiv">
        <title>The Genome of the Zebra Mussel, Dreissena polymorpha: A Resource for Invasive Species Research.</title>
        <authorList>
            <person name="McCartney M.A."/>
            <person name="Auch B."/>
            <person name="Kono T."/>
            <person name="Mallez S."/>
            <person name="Zhang Y."/>
            <person name="Obille A."/>
            <person name="Becker A."/>
            <person name="Abrahante J.E."/>
            <person name="Garbe J."/>
            <person name="Badalamenti J.P."/>
            <person name="Herman A."/>
            <person name="Mangelson H."/>
            <person name="Liachko I."/>
            <person name="Sullivan S."/>
            <person name="Sone E.D."/>
            <person name="Koren S."/>
            <person name="Silverstein K.A.T."/>
            <person name="Beckman K.B."/>
            <person name="Gohl D.M."/>
        </authorList>
    </citation>
    <scope>NUCLEOTIDE SEQUENCE</scope>
    <source>
        <strain evidence="2">Duluth1</strain>
        <tissue evidence="2">Whole animal</tissue>
    </source>
</reference>
<keyword evidence="1" id="KW-0812">Transmembrane</keyword>
<accession>A0A9D4NKQ7</accession>
<proteinExistence type="predicted"/>
<keyword evidence="1" id="KW-0472">Membrane</keyword>
<evidence type="ECO:0000313" key="2">
    <source>
        <dbReference type="EMBL" id="KAH3898428.1"/>
    </source>
</evidence>
<name>A0A9D4NKQ7_DREPO</name>
<dbReference type="Proteomes" id="UP000828390">
    <property type="component" value="Unassembled WGS sequence"/>
</dbReference>
<protein>
    <submittedName>
        <fullName evidence="2">Uncharacterized protein</fullName>
    </submittedName>
</protein>
<dbReference type="AlphaFoldDB" id="A0A9D4NKQ7"/>
<comment type="caution">
    <text evidence="2">The sequence shown here is derived from an EMBL/GenBank/DDBJ whole genome shotgun (WGS) entry which is preliminary data.</text>
</comment>
<evidence type="ECO:0000256" key="1">
    <source>
        <dbReference type="SAM" id="Phobius"/>
    </source>
</evidence>
<dbReference type="EMBL" id="JAIWYP010000001">
    <property type="protein sequence ID" value="KAH3898428.1"/>
    <property type="molecule type" value="Genomic_DNA"/>
</dbReference>